<gene>
    <name evidence="1" type="ORF">T310_5916</name>
</gene>
<dbReference type="AlphaFoldDB" id="A0A0F4YP85"/>
<dbReference type="OrthoDB" id="4227097at2759"/>
<dbReference type="EMBL" id="LASV01000291">
    <property type="protein sequence ID" value="KKA20087.1"/>
    <property type="molecule type" value="Genomic_DNA"/>
</dbReference>
<organism evidence="1 2">
    <name type="scientific">Rasamsonia emersonii (strain ATCC 16479 / CBS 393.64 / IMI 116815)</name>
    <dbReference type="NCBI Taxonomy" id="1408163"/>
    <lineage>
        <taxon>Eukaryota</taxon>
        <taxon>Fungi</taxon>
        <taxon>Dikarya</taxon>
        <taxon>Ascomycota</taxon>
        <taxon>Pezizomycotina</taxon>
        <taxon>Eurotiomycetes</taxon>
        <taxon>Eurotiomycetidae</taxon>
        <taxon>Eurotiales</taxon>
        <taxon>Trichocomaceae</taxon>
        <taxon>Rasamsonia</taxon>
    </lineage>
</organism>
<reference evidence="1 2" key="1">
    <citation type="submission" date="2015-04" db="EMBL/GenBank/DDBJ databases">
        <authorList>
            <person name="Heijne W.H."/>
            <person name="Fedorova N.D."/>
            <person name="Nierman W.C."/>
            <person name="Vollebregt A.W."/>
            <person name="Zhao Z."/>
            <person name="Wu L."/>
            <person name="Kumar M."/>
            <person name="Stam H."/>
            <person name="van den Berg M.A."/>
            <person name="Pel H.J."/>
        </authorList>
    </citation>
    <scope>NUCLEOTIDE SEQUENCE [LARGE SCALE GENOMIC DNA]</scope>
    <source>
        <strain evidence="1 2">CBS 393.64</strain>
    </source>
</reference>
<evidence type="ECO:0000313" key="2">
    <source>
        <dbReference type="Proteomes" id="UP000053958"/>
    </source>
</evidence>
<dbReference type="InterPro" id="IPR027417">
    <property type="entry name" value="P-loop_NTPase"/>
</dbReference>
<sequence>MVLMCSYSVNSSGSNLKKLCRNAHHLDNSMSIPTTEQANGRIRCLGQLQIVKIYEYLVKDTFNLLARTRYHGCHFKTAKLEVNVCAMRTAVREWGRLFRVQDVKQTWNVAASAPLQPGCKLHPSEELTAQFDLEFSPFGTLGFFFATLDDGQHSRHVIATVGHVLGDTCDSISVQISADGRMQSLRTIKDCKRFVGRPRFRLGWPEDRPCLNEICLIETIGLESAQTKCRFPLDLDCHALVPPIEETDQEFTATDPKLADPDEMIAWVEQNRPVTVYKHGAATGHTTGNLMRIKELEQGFHQGRPLRRSPSSSQSSDSDCEKDSTRTFHLVVEWLSPAQPFAAPGDSGSLVYAKRDNVIVPFGIHYGSKGCVSYAYLLWFWCEEVSCWLKADLHFCDPGECPASAMFYQHGQRLIINRCMQPMATGICELRGGCQAMSQLSIACDILNPSRRSKQGSPCPVPCEQGS</sequence>
<proteinExistence type="predicted"/>
<dbReference type="GeneID" id="25318238"/>
<comment type="caution">
    <text evidence="1">The sequence shown here is derived from an EMBL/GenBank/DDBJ whole genome shotgun (WGS) entry which is preliminary data.</text>
</comment>
<evidence type="ECO:0000313" key="1">
    <source>
        <dbReference type="EMBL" id="KKA20087.1"/>
    </source>
</evidence>
<accession>A0A0F4YP85</accession>
<name>A0A0F4YP85_RASE3</name>
<dbReference type="Proteomes" id="UP000053958">
    <property type="component" value="Unassembled WGS sequence"/>
</dbReference>
<dbReference type="RefSeq" id="XP_013326699.1">
    <property type="nucleotide sequence ID" value="XM_013471245.1"/>
</dbReference>
<keyword evidence="2" id="KW-1185">Reference proteome</keyword>
<protein>
    <submittedName>
        <fullName evidence="1">Uncharacterized protein</fullName>
    </submittedName>
</protein>
<dbReference type="Gene3D" id="3.40.50.300">
    <property type="entry name" value="P-loop containing nucleotide triphosphate hydrolases"/>
    <property type="match status" value="1"/>
</dbReference>